<name>A0A816E7A8_9BILA</name>
<dbReference type="Proteomes" id="UP000663877">
    <property type="component" value="Unassembled WGS sequence"/>
</dbReference>
<dbReference type="InterPro" id="IPR022353">
    <property type="entry name" value="Insulin_CS"/>
</dbReference>
<dbReference type="OrthoDB" id="9970428at2759"/>
<feature type="chain" id="PRO_5036229892" description="Insulin-like domain-containing protein" evidence="2">
    <location>
        <begin position="21"/>
        <end position="122"/>
    </location>
</feature>
<dbReference type="EMBL" id="CAJNOG010003155">
    <property type="protein sequence ID" value="CAF1526543.1"/>
    <property type="molecule type" value="Genomic_DNA"/>
</dbReference>
<dbReference type="Proteomes" id="UP000663845">
    <property type="component" value="Unassembled WGS sequence"/>
</dbReference>
<dbReference type="EMBL" id="CAJNOI010003191">
    <property type="protein sequence ID" value="CAF1508846.1"/>
    <property type="molecule type" value="Genomic_DNA"/>
</dbReference>
<evidence type="ECO:0000313" key="6">
    <source>
        <dbReference type="EMBL" id="CAF1526543.1"/>
    </source>
</evidence>
<keyword evidence="11" id="KW-1185">Reference proteome</keyword>
<dbReference type="AlphaFoldDB" id="A0A816E7A8"/>
<evidence type="ECO:0000313" key="10">
    <source>
        <dbReference type="EMBL" id="CAF4020734.1"/>
    </source>
</evidence>
<accession>A0A816E7A8</accession>
<evidence type="ECO:0008006" key="12">
    <source>
        <dbReference type="Google" id="ProtNLM"/>
    </source>
</evidence>
<evidence type="ECO:0000313" key="9">
    <source>
        <dbReference type="EMBL" id="CAF3878941.1"/>
    </source>
</evidence>
<protein>
    <recommendedName>
        <fullName evidence="12">Insulin-like domain-containing protein</fullName>
    </recommendedName>
</protein>
<dbReference type="Proteomes" id="UP000663881">
    <property type="component" value="Unassembled WGS sequence"/>
</dbReference>
<evidence type="ECO:0000313" key="3">
    <source>
        <dbReference type="EMBL" id="CAF1089439.1"/>
    </source>
</evidence>
<dbReference type="Proteomes" id="UP000663844">
    <property type="component" value="Unassembled WGS sequence"/>
</dbReference>
<dbReference type="Gene3D" id="1.10.100.10">
    <property type="entry name" value="Insulin-like"/>
    <property type="match status" value="1"/>
</dbReference>
<dbReference type="EMBL" id="CAJNOM010003539">
    <property type="protein sequence ID" value="CAF1646719.1"/>
    <property type="molecule type" value="Genomic_DNA"/>
</dbReference>
<evidence type="ECO:0000313" key="11">
    <source>
        <dbReference type="Proteomes" id="UP000663832"/>
    </source>
</evidence>
<dbReference type="Proteomes" id="UP000663891">
    <property type="component" value="Unassembled WGS sequence"/>
</dbReference>
<reference evidence="7" key="1">
    <citation type="submission" date="2021-02" db="EMBL/GenBank/DDBJ databases">
        <authorList>
            <person name="Nowell W R."/>
        </authorList>
    </citation>
    <scope>NUCLEOTIDE SEQUENCE</scope>
</reference>
<dbReference type="EMBL" id="CAJOAZ010003650">
    <property type="protein sequence ID" value="CAF4020734.1"/>
    <property type="molecule type" value="Genomic_DNA"/>
</dbReference>
<evidence type="ECO:0000313" key="8">
    <source>
        <dbReference type="EMBL" id="CAF3598999.1"/>
    </source>
</evidence>
<evidence type="ECO:0000313" key="7">
    <source>
        <dbReference type="EMBL" id="CAF1646719.1"/>
    </source>
</evidence>
<evidence type="ECO:0000313" key="5">
    <source>
        <dbReference type="EMBL" id="CAF1508846.1"/>
    </source>
</evidence>
<dbReference type="Proteomes" id="UP000663832">
    <property type="component" value="Unassembled WGS sequence"/>
</dbReference>
<evidence type="ECO:0000256" key="2">
    <source>
        <dbReference type="SAM" id="SignalP"/>
    </source>
</evidence>
<comment type="caution">
    <text evidence="7">The sequence shown here is derived from an EMBL/GenBank/DDBJ whole genome shotgun (WGS) entry which is preliminary data.</text>
</comment>
<dbReference type="InterPro" id="IPR036438">
    <property type="entry name" value="Insulin-like_sf"/>
</dbReference>
<evidence type="ECO:0000256" key="1">
    <source>
        <dbReference type="ARBA" id="ARBA00009034"/>
    </source>
</evidence>
<dbReference type="Proteomes" id="UP000663860">
    <property type="component" value="Unassembled WGS sequence"/>
</dbReference>
<sequence>MCVKTILFILFVLLIRNTWSKEDSPSSDEPCTMSHNGTLLHEGDIIGIKGKLYKFEDCGLHRAYHVCGTQIMSIISIVCQALYKEKPSLPGIRYSRFVRQKLLTEACCHDVCTVSEMTRYCP</sequence>
<dbReference type="EMBL" id="CAJNON010000776">
    <property type="protein sequence ID" value="CAF1375697.1"/>
    <property type="molecule type" value="Genomic_DNA"/>
</dbReference>
<dbReference type="PROSITE" id="PS00262">
    <property type="entry name" value="INSULIN"/>
    <property type="match status" value="1"/>
</dbReference>
<evidence type="ECO:0000313" key="4">
    <source>
        <dbReference type="EMBL" id="CAF1375697.1"/>
    </source>
</evidence>
<comment type="similarity">
    <text evidence="1">Belongs to the insulin family.</text>
</comment>
<dbReference type="EMBL" id="CAJOBB010000180">
    <property type="protein sequence ID" value="CAF3598999.1"/>
    <property type="molecule type" value="Genomic_DNA"/>
</dbReference>
<proteinExistence type="inferred from homology"/>
<keyword evidence="2" id="KW-0732">Signal</keyword>
<dbReference type="Proteomes" id="UP000663868">
    <property type="component" value="Unassembled WGS sequence"/>
</dbReference>
<gene>
    <name evidence="5" type="ORF">BJG266_LOCUS43602</name>
    <name evidence="3" type="ORF">IZO911_LOCUS22412</name>
    <name evidence="6" type="ORF">JYZ213_LOCUS44879</name>
    <name evidence="8" type="ORF">KXQ929_LOCUS5029</name>
    <name evidence="9" type="ORF">OKA104_LOCUS23029</name>
    <name evidence="10" type="ORF">OXD698_LOCUS30683</name>
    <name evidence="7" type="ORF">QVE165_LOCUS60537</name>
    <name evidence="4" type="ORF">VCS650_LOCUS35114</name>
</gene>
<dbReference type="EMBL" id="CAJOAY010001723">
    <property type="protein sequence ID" value="CAF3878941.1"/>
    <property type="molecule type" value="Genomic_DNA"/>
</dbReference>
<feature type="signal peptide" evidence="2">
    <location>
        <begin position="1"/>
        <end position="20"/>
    </location>
</feature>
<organism evidence="7 11">
    <name type="scientific">Adineta steineri</name>
    <dbReference type="NCBI Taxonomy" id="433720"/>
    <lineage>
        <taxon>Eukaryota</taxon>
        <taxon>Metazoa</taxon>
        <taxon>Spiralia</taxon>
        <taxon>Gnathifera</taxon>
        <taxon>Rotifera</taxon>
        <taxon>Eurotatoria</taxon>
        <taxon>Bdelloidea</taxon>
        <taxon>Adinetida</taxon>
        <taxon>Adinetidae</taxon>
        <taxon>Adineta</taxon>
    </lineage>
</organism>
<dbReference type="SUPFAM" id="SSF56994">
    <property type="entry name" value="Insulin-like"/>
    <property type="match status" value="1"/>
</dbReference>
<dbReference type="EMBL" id="CAJNOE010000250">
    <property type="protein sequence ID" value="CAF1089439.1"/>
    <property type="molecule type" value="Genomic_DNA"/>
</dbReference>